<comment type="caution">
    <text evidence="1">The sequence shown here is derived from an EMBL/GenBank/DDBJ whole genome shotgun (WGS) entry which is preliminary data.</text>
</comment>
<organism evidence="1 2">
    <name type="scientific">Muribacter muris</name>
    <dbReference type="NCBI Taxonomy" id="67855"/>
    <lineage>
        <taxon>Bacteria</taxon>
        <taxon>Pseudomonadati</taxon>
        <taxon>Pseudomonadota</taxon>
        <taxon>Gammaproteobacteria</taxon>
        <taxon>Pasteurellales</taxon>
        <taxon>Pasteurellaceae</taxon>
        <taxon>Muribacter</taxon>
    </lineage>
</organism>
<dbReference type="PATRIC" id="fig|67855.3.peg.90"/>
<name>A0A0J5S0S1_9PAST</name>
<dbReference type="Proteomes" id="UP000036270">
    <property type="component" value="Unassembled WGS sequence"/>
</dbReference>
<sequence>MEIMTMFYYQNGFYDDRFSDVPQEAVAISDEVYLELLNGQATGKHIVSDENGQPRLIEPTPSAYHTWNGVQWVADETQQLIMLDEEKARLLRKISDQTDRLKAAKLASYPQTEIDSFYRQEQEARAWLADNSTPTPMLSAMVGNYQDMADLCGRIIQKAEYFAAMMGQMLSVKQAFEKRVKEATTLDALQHIEAEVAQWQLSA</sequence>
<dbReference type="EMBL" id="JWIZ01000105">
    <property type="protein sequence ID" value="KMK50457.1"/>
    <property type="molecule type" value="Genomic_DNA"/>
</dbReference>
<dbReference type="STRING" id="67855.RO21_11705"/>
<evidence type="ECO:0008006" key="3">
    <source>
        <dbReference type="Google" id="ProtNLM"/>
    </source>
</evidence>
<protein>
    <recommendedName>
        <fullName evidence="3">Tail fiber assembly protein</fullName>
    </recommendedName>
</protein>
<dbReference type="AlphaFoldDB" id="A0A0J5S0S1"/>
<reference evidence="1 2" key="1">
    <citation type="submission" date="2014-12" db="EMBL/GenBank/DDBJ databases">
        <title>Reclassification of Actinobacillus muris as Muribacter muris.</title>
        <authorList>
            <person name="Christensen H."/>
            <person name="Nicklas W."/>
            <person name="Bisgaard M."/>
        </authorList>
    </citation>
    <scope>NUCLEOTIDE SEQUENCE [LARGE SCALE GENOMIC DNA]</scope>
    <source>
        <strain evidence="1 2">Ackerman80-443D</strain>
    </source>
</reference>
<gene>
    <name evidence="1" type="ORF">RO21_11705</name>
</gene>
<accession>A0A0J5S0S1</accession>
<evidence type="ECO:0000313" key="1">
    <source>
        <dbReference type="EMBL" id="KMK50457.1"/>
    </source>
</evidence>
<keyword evidence="2" id="KW-1185">Reference proteome</keyword>
<proteinExistence type="predicted"/>
<evidence type="ECO:0000313" key="2">
    <source>
        <dbReference type="Proteomes" id="UP000036270"/>
    </source>
</evidence>